<evidence type="ECO:0000313" key="1">
    <source>
        <dbReference type="EMBL" id="AFK67457.1"/>
    </source>
</evidence>
<proteinExistence type="predicted"/>
<protein>
    <submittedName>
        <fullName evidence="1">Uncharacterized protein</fullName>
    </submittedName>
</protein>
<reference evidence="1 2" key="1">
    <citation type="journal article" date="2012" name="J. Bacteriol.">
        <title>Complete Genome Sequence of the Naphthalene-Degrading Pseudomonas putida Strain ND6.</title>
        <authorList>
            <person name="Li S."/>
            <person name="Zhao H."/>
            <person name="Li Y."/>
            <person name="Niu S."/>
            <person name="Cai B."/>
        </authorList>
    </citation>
    <scope>NUCLEOTIDE SEQUENCE [LARGE SCALE GENOMIC DNA]</scope>
    <source>
        <strain evidence="1 2">ND6</strain>
    </source>
</reference>
<dbReference type="AlphaFoldDB" id="I3UPN6"/>
<sequence length="48" mass="5452">MGKSASCRYGTRPNGTRKVTMTDRSSHEFYEIHHINKTKVIDHGVAPH</sequence>
<gene>
    <name evidence="1" type="ORF">YSA_01252</name>
</gene>
<dbReference type="Proteomes" id="UP000005268">
    <property type="component" value="Chromosome"/>
</dbReference>
<name>I3UPN6_PSEPU</name>
<organism evidence="1 2">
    <name type="scientific">Pseudomonas putida ND6</name>
    <dbReference type="NCBI Taxonomy" id="231023"/>
    <lineage>
        <taxon>Bacteria</taxon>
        <taxon>Pseudomonadati</taxon>
        <taxon>Pseudomonadota</taxon>
        <taxon>Gammaproteobacteria</taxon>
        <taxon>Pseudomonadales</taxon>
        <taxon>Pseudomonadaceae</taxon>
        <taxon>Pseudomonas</taxon>
    </lineage>
</organism>
<dbReference type="HOGENOM" id="CLU_3156847_0_0_6"/>
<dbReference type="EMBL" id="CP003588">
    <property type="protein sequence ID" value="AFK67457.1"/>
    <property type="molecule type" value="Genomic_DNA"/>
</dbReference>
<evidence type="ECO:0000313" key="2">
    <source>
        <dbReference type="Proteomes" id="UP000005268"/>
    </source>
</evidence>
<accession>I3UPN6</accession>
<dbReference type="KEGG" id="ppi:YSA_01252"/>